<evidence type="ECO:0000313" key="1">
    <source>
        <dbReference type="EMBL" id="RFZ90564.1"/>
    </source>
</evidence>
<organism evidence="1 2">
    <name type="scientific">Mucilaginibacter conchicola</name>
    <dbReference type="NCBI Taxonomy" id="2303333"/>
    <lineage>
        <taxon>Bacteria</taxon>
        <taxon>Pseudomonadati</taxon>
        <taxon>Bacteroidota</taxon>
        <taxon>Sphingobacteriia</taxon>
        <taxon>Sphingobacteriales</taxon>
        <taxon>Sphingobacteriaceae</taxon>
        <taxon>Mucilaginibacter</taxon>
    </lineage>
</organism>
<name>A0A372NNQ7_9SPHI</name>
<gene>
    <name evidence="1" type="ORF">D0C36_22575</name>
</gene>
<evidence type="ECO:0000313" key="2">
    <source>
        <dbReference type="Proteomes" id="UP000264217"/>
    </source>
</evidence>
<comment type="caution">
    <text evidence="1">The sequence shown here is derived from an EMBL/GenBank/DDBJ whole genome shotgun (WGS) entry which is preliminary data.</text>
</comment>
<protein>
    <submittedName>
        <fullName evidence="1">Acetylornithine deacetylase</fullName>
    </submittedName>
</protein>
<sequence>MADISTLSQQALQLLQQLISIQSFSKEEDRTADLIE</sequence>
<accession>A0A372NNQ7</accession>
<keyword evidence="2" id="KW-1185">Reference proteome</keyword>
<reference evidence="1 2" key="1">
    <citation type="submission" date="2018-08" db="EMBL/GenBank/DDBJ databases">
        <title>Mucilaginibacter sp. MYSH2.</title>
        <authorList>
            <person name="Seo T."/>
        </authorList>
    </citation>
    <scope>NUCLEOTIDE SEQUENCE [LARGE SCALE GENOMIC DNA]</scope>
    <source>
        <strain evidence="1 2">MYSH2</strain>
    </source>
</reference>
<feature type="non-terminal residue" evidence="1">
    <location>
        <position position="36"/>
    </location>
</feature>
<dbReference type="Proteomes" id="UP000264217">
    <property type="component" value="Unassembled WGS sequence"/>
</dbReference>
<dbReference type="EMBL" id="QWDC01000004">
    <property type="protein sequence ID" value="RFZ90564.1"/>
    <property type="molecule type" value="Genomic_DNA"/>
</dbReference>
<dbReference type="AlphaFoldDB" id="A0A372NNQ7"/>
<proteinExistence type="predicted"/>